<dbReference type="EMBL" id="CWOW01000015">
    <property type="protein sequence ID" value="CSA91207.1"/>
    <property type="molecule type" value="Genomic_DNA"/>
</dbReference>
<evidence type="ECO:0000313" key="4">
    <source>
        <dbReference type="Proteomes" id="UP000044806"/>
    </source>
</evidence>
<dbReference type="AlphaFoldDB" id="A0A655RB21"/>
<gene>
    <name evidence="1" type="ORF">ERS013165_02756</name>
    <name evidence="2" type="ORF">ERS013200_01622</name>
</gene>
<sequence>MQVWGNLWVEQCDFPRQHFKRRVQFTRQNRDILWANGRGDVITTRKLDQVTIAEHQGIKQCVVHDLHLLDFPVTTVIELGNQICAPLPFAGQFP</sequence>
<dbReference type="Proteomes" id="UP000041770">
    <property type="component" value="Unassembled WGS sequence"/>
</dbReference>
<dbReference type="EMBL" id="CWQY01000008">
    <property type="protein sequence ID" value="CSC53134.1"/>
    <property type="molecule type" value="Genomic_DNA"/>
</dbReference>
<dbReference type="Proteomes" id="UP000044806">
    <property type="component" value="Unassembled WGS sequence"/>
</dbReference>
<evidence type="ECO:0000313" key="2">
    <source>
        <dbReference type="EMBL" id="CSC53134.1"/>
    </source>
</evidence>
<evidence type="ECO:0000313" key="1">
    <source>
        <dbReference type="EMBL" id="CSA91207.1"/>
    </source>
</evidence>
<accession>A0A655RB21</accession>
<name>A0A655RB21_VIBCL</name>
<proteinExistence type="predicted"/>
<evidence type="ECO:0000313" key="3">
    <source>
        <dbReference type="Proteomes" id="UP000041770"/>
    </source>
</evidence>
<organism evidence="1 4">
    <name type="scientific">Vibrio cholerae</name>
    <dbReference type="NCBI Taxonomy" id="666"/>
    <lineage>
        <taxon>Bacteria</taxon>
        <taxon>Pseudomonadati</taxon>
        <taxon>Pseudomonadota</taxon>
        <taxon>Gammaproteobacteria</taxon>
        <taxon>Vibrionales</taxon>
        <taxon>Vibrionaceae</taxon>
        <taxon>Vibrio</taxon>
    </lineage>
</organism>
<protein>
    <submittedName>
        <fullName evidence="1">Uncharacterized protein</fullName>
    </submittedName>
</protein>
<reference evidence="3 4" key="1">
    <citation type="submission" date="2015-07" db="EMBL/GenBank/DDBJ databases">
        <authorList>
            <consortium name="Pathogen Informatics"/>
        </authorList>
    </citation>
    <scope>NUCLEOTIDE SEQUENCE [LARGE SCALE GENOMIC DNA]</scope>
    <source>
        <strain evidence="2 3">A316</strain>
        <strain evidence="1 4">A51</strain>
    </source>
</reference>